<dbReference type="Gene3D" id="3.20.20.80">
    <property type="entry name" value="Glycosidases"/>
    <property type="match status" value="1"/>
</dbReference>
<dbReference type="Gene3D" id="1.10.1740.10">
    <property type="match status" value="1"/>
</dbReference>
<dbReference type="InterPro" id="IPR017853">
    <property type="entry name" value="GH"/>
</dbReference>
<dbReference type="Pfam" id="PF00128">
    <property type="entry name" value="Alpha-amylase"/>
    <property type="match status" value="1"/>
</dbReference>
<dbReference type="InterPro" id="IPR045857">
    <property type="entry name" value="O16G_dom_2"/>
</dbReference>
<gene>
    <name evidence="2" type="ORF">GTP81_12110</name>
</gene>
<protein>
    <submittedName>
        <fullName evidence="2">Amylosucrase</fullName>
    </submittedName>
</protein>
<dbReference type="RefSeq" id="WP_161090115.1">
    <property type="nucleotide sequence ID" value="NZ_WWCV01000018.1"/>
</dbReference>
<dbReference type="InterPro" id="IPR013780">
    <property type="entry name" value="Glyco_hydro_b"/>
</dbReference>
<evidence type="ECO:0000313" key="3">
    <source>
        <dbReference type="Proteomes" id="UP000484875"/>
    </source>
</evidence>
<dbReference type="Proteomes" id="UP000484875">
    <property type="component" value="Unassembled WGS sequence"/>
</dbReference>
<reference evidence="2 3" key="1">
    <citation type="submission" date="2019-12" db="EMBL/GenBank/DDBJ databases">
        <title>Novel species isolated from a subtropical stream in China.</title>
        <authorList>
            <person name="Lu H."/>
        </authorList>
    </citation>
    <scope>NUCLEOTIDE SEQUENCE [LARGE SCALE GENOMIC DNA]</scope>
    <source>
        <strain evidence="2 3">FT107W</strain>
    </source>
</reference>
<accession>A0A845HGL0</accession>
<keyword evidence="3" id="KW-1185">Reference proteome</keyword>
<dbReference type="Gene3D" id="3.90.400.10">
    <property type="entry name" value="Oligo-1,6-glucosidase, Domain 2"/>
    <property type="match status" value="1"/>
</dbReference>
<feature type="domain" description="Glycosyl hydrolase family 13 catalytic" evidence="1">
    <location>
        <begin position="92"/>
        <end position="563"/>
    </location>
</feature>
<dbReference type="EMBL" id="WWCV01000018">
    <property type="protein sequence ID" value="MYN17497.1"/>
    <property type="molecule type" value="Genomic_DNA"/>
</dbReference>
<dbReference type="PANTHER" id="PTHR10357">
    <property type="entry name" value="ALPHA-AMYLASE FAMILY MEMBER"/>
    <property type="match status" value="1"/>
</dbReference>
<dbReference type="SUPFAM" id="SSF51445">
    <property type="entry name" value="(Trans)glycosidases"/>
    <property type="match status" value="1"/>
</dbReference>
<dbReference type="SUPFAM" id="SSF51011">
    <property type="entry name" value="Glycosyl hydrolase domain"/>
    <property type="match status" value="1"/>
</dbReference>
<dbReference type="SMART" id="SM00642">
    <property type="entry name" value="Aamy"/>
    <property type="match status" value="1"/>
</dbReference>
<evidence type="ECO:0000259" key="1">
    <source>
        <dbReference type="SMART" id="SM00642"/>
    </source>
</evidence>
<evidence type="ECO:0000313" key="2">
    <source>
        <dbReference type="EMBL" id="MYN17497.1"/>
    </source>
</evidence>
<comment type="caution">
    <text evidence="2">The sequence shown here is derived from an EMBL/GenBank/DDBJ whole genome shotgun (WGS) entry which is preliminary data.</text>
</comment>
<sequence length="639" mass="69488">MPSKVMSDRLLAVLPDDLRPQAAQRLAAAEPVLRRLLAGLYGGRADFDAWLGDLMESLGALYSARPPELRALDAQRAAQPDWFLSQRMLGYCAYVQNFGGDLNGVAARIPYLRELGVSYLHLLPFLRPRAGENDGGFAVASFDEVDPALGSNADLDALTTQLREAGISLCSDFILNHVADDHAWAQAAKAGDAAARAMFHVFPDRDMPDRHERTLGQVFPQVAPGNFSFVDALDSWVWTTFYPYQWDLNYANPAVFAEMAAAMLRLANRGIEVFRLDSTAFLWKREGTNSMNQPEAHQLLQALRAIVDIVAPGVLLKAEAIVPTRELPAYLGSAQAPECHIAYHSSLMAAGWVALAEQGTGVLREVIRNTPSLPAAATWLSYVRCHDDIGWNVLRAEAAATGSGGSGGGNAGVGASIASNGSNGSAARLARVARFFSGAEGSYAIGAAFQSTDPNAAHGSNGMTASLTGLQSAGSDEERALALRRMLLLHGLALSFGALPVLYMGDELAMENDYSYLQRPQHAMDSRWLQRPVFDQQRWKHRYDVSTVPGMMHQALARLVRIRRRHDALAANAPRTLLADAPDGMLALARGERFLTLMNFSGQPQSYALQGAWRDCVAEQAADGTLVLEPYAMHWLERE</sequence>
<organism evidence="2 3">
    <name type="scientific">Duganella vulcania</name>
    <dbReference type="NCBI Taxonomy" id="2692166"/>
    <lineage>
        <taxon>Bacteria</taxon>
        <taxon>Pseudomonadati</taxon>
        <taxon>Pseudomonadota</taxon>
        <taxon>Betaproteobacteria</taxon>
        <taxon>Burkholderiales</taxon>
        <taxon>Oxalobacteraceae</taxon>
        <taxon>Telluria group</taxon>
        <taxon>Duganella</taxon>
    </lineage>
</organism>
<proteinExistence type="predicted"/>
<dbReference type="PANTHER" id="PTHR10357:SF213">
    <property type="entry name" value="ALPHA AMYLASE CATALYTIC REGION"/>
    <property type="match status" value="1"/>
</dbReference>
<dbReference type="GO" id="GO:0005975">
    <property type="term" value="P:carbohydrate metabolic process"/>
    <property type="evidence" value="ECO:0007669"/>
    <property type="project" value="InterPro"/>
</dbReference>
<dbReference type="Gene3D" id="2.60.40.1180">
    <property type="entry name" value="Golgi alpha-mannosidase II"/>
    <property type="match status" value="1"/>
</dbReference>
<dbReference type="InterPro" id="IPR006047">
    <property type="entry name" value="GH13_cat_dom"/>
</dbReference>
<dbReference type="AlphaFoldDB" id="A0A845HGL0"/>
<name>A0A845HGL0_9BURK</name>